<dbReference type="InterPro" id="IPR036291">
    <property type="entry name" value="NAD(P)-bd_dom_sf"/>
</dbReference>
<evidence type="ECO:0000256" key="3">
    <source>
        <dbReference type="ARBA" id="ARBA00022516"/>
    </source>
</evidence>
<reference evidence="13" key="2">
    <citation type="submission" date="2021-04" db="EMBL/GenBank/DDBJ databases">
        <authorList>
            <person name="Gilroy R."/>
        </authorList>
    </citation>
    <scope>NUCLEOTIDE SEQUENCE</scope>
    <source>
        <strain evidence="13">CHK186-16707</strain>
    </source>
</reference>
<feature type="binding site" evidence="11">
    <location>
        <position position="94"/>
    </location>
    <ligand>
        <name>substrate</name>
    </ligand>
</feature>
<feature type="binding site" evidence="12">
    <location>
        <position position="161"/>
    </location>
    <ligand>
        <name>NAD(+)</name>
        <dbReference type="ChEBI" id="CHEBI:57540"/>
    </ligand>
</feature>
<dbReference type="GO" id="GO:0006633">
    <property type="term" value="P:fatty acid biosynthetic process"/>
    <property type="evidence" value="ECO:0007669"/>
    <property type="project" value="UniProtKB-KW"/>
</dbReference>
<feature type="binding site" evidence="12">
    <location>
        <position position="12"/>
    </location>
    <ligand>
        <name>NAD(+)</name>
        <dbReference type="ChEBI" id="CHEBI:57540"/>
    </ligand>
</feature>
<evidence type="ECO:0000256" key="11">
    <source>
        <dbReference type="PIRSR" id="PIRSR000094-2"/>
    </source>
</evidence>
<gene>
    <name evidence="13" type="ORF">H9962_00125</name>
</gene>
<evidence type="ECO:0000313" key="14">
    <source>
        <dbReference type="Proteomes" id="UP000824225"/>
    </source>
</evidence>
<feature type="active site" description="Proton acceptor" evidence="10">
    <location>
        <position position="154"/>
    </location>
</feature>
<evidence type="ECO:0000256" key="6">
    <source>
        <dbReference type="ARBA" id="ARBA00023027"/>
    </source>
</evidence>
<dbReference type="CDD" id="cd05372">
    <property type="entry name" value="ENR_SDR"/>
    <property type="match status" value="1"/>
</dbReference>
<feature type="binding site" evidence="12">
    <location>
        <begin position="18"/>
        <end position="19"/>
    </location>
    <ligand>
        <name>NAD(+)</name>
        <dbReference type="ChEBI" id="CHEBI:57540"/>
    </ligand>
</feature>
<dbReference type="EMBL" id="DXAN01000001">
    <property type="protein sequence ID" value="HJA07586.1"/>
    <property type="molecule type" value="Genomic_DNA"/>
</dbReference>
<keyword evidence="8 9" id="KW-0275">Fatty acid biosynthesis</keyword>
<dbReference type="GO" id="GO:0004318">
    <property type="term" value="F:enoyl-[acyl-carrier-protein] reductase (NADH) activity"/>
    <property type="evidence" value="ECO:0007669"/>
    <property type="project" value="UniProtKB-EC"/>
</dbReference>
<keyword evidence="6 9" id="KW-0520">NAD</keyword>
<comment type="pathway">
    <text evidence="1">Lipid metabolism; fatty acid biosynthesis.</text>
</comment>
<feature type="binding site" evidence="12">
    <location>
        <position position="91"/>
    </location>
    <ligand>
        <name>NAD(+)</name>
        <dbReference type="ChEBI" id="CHEBI:57540"/>
    </ligand>
</feature>
<dbReference type="InterPro" id="IPR014358">
    <property type="entry name" value="Enoyl-ACP_Rdtase_NADH"/>
</dbReference>
<dbReference type="PANTHER" id="PTHR43159">
    <property type="entry name" value="ENOYL-[ACYL-CARRIER-PROTEIN] REDUCTASE"/>
    <property type="match status" value="1"/>
</dbReference>
<dbReference type="Proteomes" id="UP000824225">
    <property type="component" value="Unassembled WGS sequence"/>
</dbReference>
<organism evidence="13 14">
    <name type="scientific">Candidatus Mailhella merdigallinarum</name>
    <dbReference type="NCBI Taxonomy" id="2838658"/>
    <lineage>
        <taxon>Bacteria</taxon>
        <taxon>Pseudomonadati</taxon>
        <taxon>Thermodesulfobacteriota</taxon>
        <taxon>Desulfovibrionia</taxon>
        <taxon>Desulfovibrionales</taxon>
        <taxon>Desulfovibrionaceae</taxon>
        <taxon>Mailhella</taxon>
    </lineage>
</organism>
<dbReference type="SUPFAM" id="SSF51735">
    <property type="entry name" value="NAD(P)-binding Rossmann-fold domains"/>
    <property type="match status" value="1"/>
</dbReference>
<sequence length="254" mass="27399">MLLEGKKALIFGVANNRSIAYGISSAFRREGARLAFSYMGDAIKKRVEPISEELGGDFTFQCDVSSDEQIAQTAELVKEQWGSVDVLVHSVAFAPKEDLHGRFIDTSRQGFRTALEISAFSLTALCRAFEPLFNPGASVICMTYYGSQKKIPNYNVMGVAKAALESSVRYLASDLGEKNVRINAISAGPIKTLSASGISDFRVILDHIEANAPLKRNVTIDEVGNVALFLASNLSSAVTGDIIYADSGFQTVGI</sequence>
<reference evidence="13" key="1">
    <citation type="journal article" date="2021" name="PeerJ">
        <title>Extensive microbial diversity within the chicken gut microbiome revealed by metagenomics and culture.</title>
        <authorList>
            <person name="Gilroy R."/>
            <person name="Ravi A."/>
            <person name="Getino M."/>
            <person name="Pursley I."/>
            <person name="Horton D.L."/>
            <person name="Alikhan N.F."/>
            <person name="Baker D."/>
            <person name="Gharbi K."/>
            <person name="Hall N."/>
            <person name="Watson M."/>
            <person name="Adriaenssens E.M."/>
            <person name="Foster-Nyarko E."/>
            <person name="Jarju S."/>
            <person name="Secka A."/>
            <person name="Antonio M."/>
            <person name="Oren A."/>
            <person name="Chaudhuri R.R."/>
            <person name="La Ragione R."/>
            <person name="Hildebrand F."/>
            <person name="Pallen M.J."/>
        </authorList>
    </citation>
    <scope>NUCLEOTIDE SEQUENCE</scope>
    <source>
        <strain evidence="13">CHK186-16707</strain>
    </source>
</reference>
<dbReference type="PANTHER" id="PTHR43159:SF2">
    <property type="entry name" value="ENOYL-[ACYL-CARRIER-PROTEIN] REDUCTASE [NADH], CHLOROPLASTIC"/>
    <property type="match status" value="1"/>
</dbReference>
<keyword evidence="4" id="KW-0276">Fatty acid metabolism</keyword>
<evidence type="ECO:0000256" key="2">
    <source>
        <dbReference type="ARBA" id="ARBA00009233"/>
    </source>
</evidence>
<evidence type="ECO:0000256" key="10">
    <source>
        <dbReference type="PIRSR" id="PIRSR000094-1"/>
    </source>
</evidence>
<dbReference type="Gene3D" id="1.10.8.400">
    <property type="entry name" value="Enoyl acyl carrier protein reductase"/>
    <property type="match status" value="1"/>
</dbReference>
<accession>A0A9D2HCC9</accession>
<dbReference type="AlphaFoldDB" id="A0A9D2HCC9"/>
<evidence type="ECO:0000313" key="13">
    <source>
        <dbReference type="EMBL" id="HJA07586.1"/>
    </source>
</evidence>
<dbReference type="Pfam" id="PF13561">
    <property type="entry name" value="adh_short_C2"/>
    <property type="match status" value="1"/>
</dbReference>
<dbReference type="PIRSF" id="PIRSF000094">
    <property type="entry name" value="Enoyl-ACP_rdct"/>
    <property type="match status" value="1"/>
</dbReference>
<protein>
    <recommendedName>
        <fullName evidence="9">Enoyl-[acyl-carrier-protein] reductase [NADH]</fullName>
        <ecNumber evidence="9">1.3.1.9</ecNumber>
    </recommendedName>
</protein>
<dbReference type="PRINTS" id="PR00081">
    <property type="entry name" value="GDHRDH"/>
</dbReference>
<evidence type="ECO:0000256" key="7">
    <source>
        <dbReference type="ARBA" id="ARBA00023098"/>
    </source>
</evidence>
<feature type="binding site" evidence="12">
    <location>
        <begin position="190"/>
        <end position="194"/>
    </location>
    <ligand>
        <name>NAD(+)</name>
        <dbReference type="ChEBI" id="CHEBI:57540"/>
    </ligand>
</feature>
<comment type="caution">
    <text evidence="13">The sequence shown here is derived from an EMBL/GenBank/DDBJ whole genome shotgun (WGS) entry which is preliminary data.</text>
</comment>
<evidence type="ECO:0000256" key="1">
    <source>
        <dbReference type="ARBA" id="ARBA00005194"/>
    </source>
</evidence>
<proteinExistence type="inferred from homology"/>
<dbReference type="FunFam" id="1.10.8.400:FF:000001">
    <property type="entry name" value="Enoyl-[acyl-carrier-protein] reductase [NADH]"/>
    <property type="match status" value="1"/>
</dbReference>
<keyword evidence="5 9" id="KW-0560">Oxidoreductase</keyword>
<dbReference type="EC" id="1.3.1.9" evidence="9"/>
<dbReference type="Gene3D" id="3.40.50.720">
    <property type="entry name" value="NAD(P)-binding Rossmann-like Domain"/>
    <property type="match status" value="1"/>
</dbReference>
<evidence type="ECO:0000256" key="5">
    <source>
        <dbReference type="ARBA" id="ARBA00023002"/>
    </source>
</evidence>
<feature type="active site" description="Proton acceptor" evidence="10">
    <location>
        <position position="144"/>
    </location>
</feature>
<dbReference type="InterPro" id="IPR002347">
    <property type="entry name" value="SDR_fam"/>
</dbReference>
<evidence type="ECO:0000256" key="8">
    <source>
        <dbReference type="ARBA" id="ARBA00023160"/>
    </source>
</evidence>
<evidence type="ECO:0000256" key="12">
    <source>
        <dbReference type="PIRSR" id="PIRSR000094-3"/>
    </source>
</evidence>
<evidence type="ECO:0000256" key="4">
    <source>
        <dbReference type="ARBA" id="ARBA00022832"/>
    </source>
</evidence>
<feature type="binding site" evidence="12">
    <location>
        <begin position="63"/>
        <end position="64"/>
    </location>
    <ligand>
        <name>NAD(+)</name>
        <dbReference type="ChEBI" id="CHEBI:57540"/>
    </ligand>
</feature>
<keyword evidence="7" id="KW-0443">Lipid metabolism</keyword>
<comment type="similarity">
    <text evidence="2 9">Belongs to the short-chain dehydrogenases/reductases (SDR) family. FabI subfamily.</text>
</comment>
<name>A0A9D2HCC9_9BACT</name>
<dbReference type="FunFam" id="3.40.50.720:FF:000054">
    <property type="entry name" value="Enoyl-[acyl-carrier-protein] reductase [NADH]"/>
    <property type="match status" value="1"/>
</dbReference>
<evidence type="ECO:0000256" key="9">
    <source>
        <dbReference type="PIRNR" id="PIRNR000094"/>
    </source>
</evidence>
<keyword evidence="3 9" id="KW-0444">Lipid biosynthesis</keyword>
<comment type="catalytic activity">
    <reaction evidence="9">
        <text>a 2,3-saturated acyl-[ACP] + NAD(+) = a (2E)-enoyl-[ACP] + NADH + H(+)</text>
        <dbReference type="Rhea" id="RHEA:10240"/>
        <dbReference type="Rhea" id="RHEA-COMP:9925"/>
        <dbReference type="Rhea" id="RHEA-COMP:9926"/>
        <dbReference type="ChEBI" id="CHEBI:15378"/>
        <dbReference type="ChEBI" id="CHEBI:57540"/>
        <dbReference type="ChEBI" id="CHEBI:57945"/>
        <dbReference type="ChEBI" id="CHEBI:78784"/>
        <dbReference type="ChEBI" id="CHEBI:78785"/>
        <dbReference type="EC" id="1.3.1.9"/>
    </reaction>
</comment>